<dbReference type="AlphaFoldDB" id="A0A7U4QIZ6"/>
<protein>
    <submittedName>
        <fullName evidence="1">Secreted protein</fullName>
    </submittedName>
</protein>
<dbReference type="KEGG" id="daw:HS1_000422"/>
<organism evidence="1 2">
    <name type="scientific">Desulfofervidus auxilii</name>
    <dbReference type="NCBI Taxonomy" id="1621989"/>
    <lineage>
        <taxon>Bacteria</taxon>
        <taxon>Pseudomonadati</taxon>
        <taxon>Thermodesulfobacteriota</taxon>
        <taxon>Candidatus Desulfofervidia</taxon>
        <taxon>Candidatus Desulfofervidales</taxon>
        <taxon>Candidatus Desulfofervidaceae</taxon>
        <taxon>Candidatus Desulfofervidus</taxon>
    </lineage>
</organism>
<evidence type="ECO:0000313" key="2">
    <source>
        <dbReference type="Proteomes" id="UP000070560"/>
    </source>
</evidence>
<dbReference type="Proteomes" id="UP000070560">
    <property type="component" value="Chromosome"/>
</dbReference>
<evidence type="ECO:0000313" key="1">
    <source>
        <dbReference type="EMBL" id="AMM40228.1"/>
    </source>
</evidence>
<proteinExistence type="predicted"/>
<dbReference type="EMBL" id="CP013015">
    <property type="protein sequence ID" value="AMM40228.1"/>
    <property type="molecule type" value="Genomic_DNA"/>
</dbReference>
<keyword evidence="2" id="KW-1185">Reference proteome</keyword>
<sequence length="152" mass="16740">MRPLKAMLVIGIMVFFTWVSVSTVNAGTYIGDYCWRGEVTHNGDTDTGIIQVAVTDMGNGHYFLNGKVTEEGEPTIQATHGNAEIAGNKVYLTLNVARADHEEMCADTIYIVLDWPSLNGTFEVIGICYEYDSQEIEREHVGPGTVTFITCP</sequence>
<dbReference type="RefSeq" id="WP_066060521.1">
    <property type="nucleotide sequence ID" value="NZ_CP013015.1"/>
</dbReference>
<accession>A0A7U4QIZ6</accession>
<reference evidence="1 2" key="1">
    <citation type="submission" date="2015-10" db="EMBL/GenBank/DDBJ databases">
        <title>Candidatus Desulfofervidus auxilii, a hydrogenotrophic sulfate-reducing bacterium involved in the thermophilic anaerobic oxidation of methane.</title>
        <authorList>
            <person name="Krukenberg V."/>
            <person name="Richter M."/>
            <person name="Wegener G."/>
        </authorList>
    </citation>
    <scope>NUCLEOTIDE SEQUENCE [LARGE SCALE GENOMIC DNA]</scope>
    <source>
        <strain evidence="1 2">HS1</strain>
    </source>
</reference>
<gene>
    <name evidence="1" type="ORF">HS1_000422</name>
</gene>
<name>A0A7U4QIZ6_DESA2</name>